<reference evidence="2" key="1">
    <citation type="submission" date="2016-05" db="EMBL/GenBank/DDBJ databases">
        <authorList>
            <person name="Lavstsen T."/>
            <person name="Jespersen J.S."/>
        </authorList>
    </citation>
    <scope>NUCLEOTIDE SEQUENCE</scope>
    <source>
        <tissue evidence="2">Brain</tissue>
    </source>
</reference>
<gene>
    <name evidence="2" type="primary">PEX3</name>
</gene>
<organism evidence="2">
    <name type="scientific">Nothobranchius kadleci</name>
    <name type="common">African annual killifish</name>
    <dbReference type="NCBI Taxonomy" id="1051664"/>
    <lineage>
        <taxon>Eukaryota</taxon>
        <taxon>Metazoa</taxon>
        <taxon>Chordata</taxon>
        <taxon>Craniata</taxon>
        <taxon>Vertebrata</taxon>
        <taxon>Euteleostomi</taxon>
        <taxon>Actinopterygii</taxon>
        <taxon>Neopterygii</taxon>
        <taxon>Teleostei</taxon>
        <taxon>Neoteleostei</taxon>
        <taxon>Acanthomorphata</taxon>
        <taxon>Ovalentaria</taxon>
        <taxon>Atherinomorphae</taxon>
        <taxon>Cyprinodontiformes</taxon>
        <taxon>Nothobranchiidae</taxon>
        <taxon>Nothobranchius</taxon>
    </lineage>
</organism>
<feature type="non-terminal residue" evidence="2">
    <location>
        <position position="52"/>
    </location>
</feature>
<feature type="non-terminal residue" evidence="2">
    <location>
        <position position="1"/>
    </location>
</feature>
<feature type="region of interest" description="Disordered" evidence="1">
    <location>
        <begin position="1"/>
        <end position="52"/>
    </location>
</feature>
<evidence type="ECO:0000256" key="1">
    <source>
        <dbReference type="SAM" id="MobiDB-lite"/>
    </source>
</evidence>
<reference evidence="2" key="2">
    <citation type="submission" date="2016-06" db="EMBL/GenBank/DDBJ databases">
        <title>The genome of a short-lived fish provides insights into sex chromosome evolution and the genetic control of aging.</title>
        <authorList>
            <person name="Reichwald K."/>
            <person name="Felder M."/>
            <person name="Petzold A."/>
            <person name="Koch P."/>
            <person name="Groth M."/>
            <person name="Platzer M."/>
        </authorList>
    </citation>
    <scope>NUCLEOTIDE SEQUENCE</scope>
    <source>
        <tissue evidence="2">Brain</tissue>
    </source>
</reference>
<feature type="compositionally biased region" description="Polar residues" evidence="1">
    <location>
        <begin position="1"/>
        <end position="19"/>
    </location>
</feature>
<evidence type="ECO:0000313" key="2">
    <source>
        <dbReference type="EMBL" id="SBP83505.1"/>
    </source>
</evidence>
<feature type="compositionally biased region" description="Basic and acidic residues" evidence="1">
    <location>
        <begin position="25"/>
        <end position="41"/>
    </location>
</feature>
<name>A0A1A8CXF1_NOTKA</name>
<accession>A0A1A8CXF1</accession>
<sequence>PPTLHLTVTPSSMCHQSGCGQPAAGEDRPHHQRSDQQHLQRDAQPLRSGPAA</sequence>
<dbReference type="AlphaFoldDB" id="A0A1A8CXF1"/>
<dbReference type="EMBL" id="HADZ01019564">
    <property type="protein sequence ID" value="SBP83505.1"/>
    <property type="molecule type" value="Transcribed_RNA"/>
</dbReference>
<proteinExistence type="predicted"/>
<protein>
    <submittedName>
        <fullName evidence="2">Peroxisomal biogenesis factor 3</fullName>
    </submittedName>
</protein>